<dbReference type="PROSITE" id="PS51257">
    <property type="entry name" value="PROKAR_LIPOPROTEIN"/>
    <property type="match status" value="1"/>
</dbReference>
<keyword evidence="4" id="KW-0472">Membrane</keyword>
<keyword evidence="5" id="KW-0998">Cell outer membrane</keyword>
<organism evidence="8 9">
    <name type="scientific">Myroides odoratimimus</name>
    <dbReference type="NCBI Taxonomy" id="76832"/>
    <lineage>
        <taxon>Bacteria</taxon>
        <taxon>Pseudomonadati</taxon>
        <taxon>Bacteroidota</taxon>
        <taxon>Flavobacteriia</taxon>
        <taxon>Flavobacteriales</taxon>
        <taxon>Flavobacteriaceae</taxon>
        <taxon>Myroides</taxon>
    </lineage>
</organism>
<evidence type="ECO:0000259" key="7">
    <source>
        <dbReference type="Pfam" id="PF14322"/>
    </source>
</evidence>
<dbReference type="InterPro" id="IPR033985">
    <property type="entry name" value="SusD-like_N"/>
</dbReference>
<dbReference type="EMBL" id="CP013690">
    <property type="protein sequence ID" value="ALU26245.1"/>
    <property type="molecule type" value="Genomic_DNA"/>
</dbReference>
<accession>A0AAI8C5E9</accession>
<evidence type="ECO:0000256" key="2">
    <source>
        <dbReference type="ARBA" id="ARBA00006275"/>
    </source>
</evidence>
<protein>
    <submittedName>
        <fullName evidence="8">Glycan metabolism protein RagB</fullName>
    </submittedName>
</protein>
<gene>
    <name evidence="8" type="ORF">AS202_08835</name>
</gene>
<dbReference type="InterPro" id="IPR011990">
    <property type="entry name" value="TPR-like_helical_dom_sf"/>
</dbReference>
<dbReference type="AlphaFoldDB" id="A0AAI8C5E9"/>
<evidence type="ECO:0000256" key="5">
    <source>
        <dbReference type="ARBA" id="ARBA00023237"/>
    </source>
</evidence>
<sequence>MIKSIIKSIVAVLFISTVTGCSSDFLDDPKPKDSISPEVVFGSKEGATSFLSGILRLQRSTLINDEASGLHSILFARSVKGADLIQKQIWFGSDYDYQVYLSTGTRSKFSWRLPYRIIDQVNNFIQGVEESTKISKEDKDELIGQALALRGYYYFQLAIEFGDAYLSNQNVTFPPIYTEPTTIPNPFSTKEEFFTRIVTDLEEASSRLGGGRINKSYINKSVAQAFLAQVYQYMGKWDLAKKNANEAYGGNILKVLNAEDYNKGFDTMSATEWLWALPQSADQSVYYKSHPHAMMDHIAVAYHGTFINDEFVKYFSPTDVRNLFSNFYEKPKGDWQEYVTSKFKFTFEADLPVIRYPELVLIEAEAEYHLGNERKSKEILDAIRLNRDAKAKATSATGTALLDVILLERRKELYGECGVEWFDAKRLLRGITRTGNHRTVVSLPAQDKRFQLVIPQEELDARN</sequence>
<evidence type="ECO:0000256" key="4">
    <source>
        <dbReference type="ARBA" id="ARBA00023136"/>
    </source>
</evidence>
<evidence type="ECO:0000313" key="9">
    <source>
        <dbReference type="Proteomes" id="UP000069030"/>
    </source>
</evidence>
<dbReference type="Gene3D" id="1.25.40.390">
    <property type="match status" value="1"/>
</dbReference>
<proteinExistence type="inferred from homology"/>
<keyword evidence="3" id="KW-0732">Signal</keyword>
<dbReference type="GO" id="GO:0009279">
    <property type="term" value="C:cell outer membrane"/>
    <property type="evidence" value="ECO:0007669"/>
    <property type="project" value="UniProtKB-SubCell"/>
</dbReference>
<dbReference type="CDD" id="cd08977">
    <property type="entry name" value="SusD"/>
    <property type="match status" value="1"/>
</dbReference>
<feature type="domain" description="RagB/SusD" evidence="6">
    <location>
        <begin position="346"/>
        <end position="426"/>
    </location>
</feature>
<comment type="subcellular location">
    <subcellularLocation>
        <location evidence="1">Cell outer membrane</location>
    </subcellularLocation>
</comment>
<dbReference type="RefSeq" id="WP_016650211.1">
    <property type="nucleotide sequence ID" value="NZ_CP013690.1"/>
</dbReference>
<evidence type="ECO:0000256" key="3">
    <source>
        <dbReference type="ARBA" id="ARBA00022729"/>
    </source>
</evidence>
<dbReference type="GeneID" id="66974907"/>
<dbReference type="KEGG" id="mod:AS202_08835"/>
<evidence type="ECO:0000259" key="6">
    <source>
        <dbReference type="Pfam" id="PF07980"/>
    </source>
</evidence>
<evidence type="ECO:0000256" key="1">
    <source>
        <dbReference type="ARBA" id="ARBA00004442"/>
    </source>
</evidence>
<feature type="domain" description="SusD-like N-terminal" evidence="7">
    <location>
        <begin position="86"/>
        <end position="231"/>
    </location>
</feature>
<reference evidence="8 9" key="1">
    <citation type="journal article" date="2016" name="J. Zhejiang Univ. Sci. B">
        <title>Antibiotic resistance mechanisms of Myroides sp.</title>
        <authorList>
            <person name="Hu S."/>
            <person name="Yuan S."/>
            <person name="Qu H."/>
            <person name="Jiang T."/>
            <person name="Zhou Y."/>
            <person name="Wang M."/>
            <person name="Ming D."/>
        </authorList>
    </citation>
    <scope>NUCLEOTIDE SEQUENCE [LARGE SCALE GENOMIC DNA]</scope>
    <source>
        <strain evidence="8 9">PR63039</strain>
    </source>
</reference>
<comment type="similarity">
    <text evidence="2">Belongs to the SusD family.</text>
</comment>
<name>A0AAI8C5E9_9FLAO</name>
<dbReference type="InterPro" id="IPR012944">
    <property type="entry name" value="SusD_RagB_dom"/>
</dbReference>
<dbReference type="Pfam" id="PF14322">
    <property type="entry name" value="SusD-like_3"/>
    <property type="match status" value="1"/>
</dbReference>
<dbReference type="Proteomes" id="UP000069030">
    <property type="component" value="Chromosome"/>
</dbReference>
<evidence type="ECO:0000313" key="8">
    <source>
        <dbReference type="EMBL" id="ALU26245.1"/>
    </source>
</evidence>
<dbReference type="SUPFAM" id="SSF48452">
    <property type="entry name" value="TPR-like"/>
    <property type="match status" value="1"/>
</dbReference>
<dbReference type="Pfam" id="PF07980">
    <property type="entry name" value="SusD_RagB"/>
    <property type="match status" value="1"/>
</dbReference>